<accession>A0A914X4G7</accession>
<evidence type="ECO:0000256" key="1">
    <source>
        <dbReference type="SAM" id="SignalP"/>
    </source>
</evidence>
<organism evidence="2 3">
    <name type="scientific">Plectus sambesii</name>
    <dbReference type="NCBI Taxonomy" id="2011161"/>
    <lineage>
        <taxon>Eukaryota</taxon>
        <taxon>Metazoa</taxon>
        <taxon>Ecdysozoa</taxon>
        <taxon>Nematoda</taxon>
        <taxon>Chromadorea</taxon>
        <taxon>Plectida</taxon>
        <taxon>Plectina</taxon>
        <taxon>Plectoidea</taxon>
        <taxon>Plectidae</taxon>
        <taxon>Plectus</taxon>
    </lineage>
</organism>
<dbReference type="Gene3D" id="3.10.100.10">
    <property type="entry name" value="Mannose-Binding Protein A, subunit A"/>
    <property type="match status" value="1"/>
</dbReference>
<feature type="chain" id="PRO_5036811218" evidence="1">
    <location>
        <begin position="26"/>
        <end position="188"/>
    </location>
</feature>
<dbReference type="SUPFAM" id="SSF56436">
    <property type="entry name" value="C-type lectin-like"/>
    <property type="match status" value="1"/>
</dbReference>
<name>A0A914X4G7_9BILA</name>
<dbReference type="Proteomes" id="UP000887566">
    <property type="component" value="Unplaced"/>
</dbReference>
<sequence>MQKRITVSFCICIAIVTNFFTTTTAIKATEESCAASTNPNTFINNTCYTYLQINNTFAQAMQQCTEFDGGRLLHPYSNIGDILKPDLFPNAAGAVYISLGLQQFPQSAADEPDQEWYYVMPDGTKTKADAADLLWRTDVGEPVAANDCGRFGASGKLRTGDCSSSALALICEYPNGNDVISKGYFYFV</sequence>
<dbReference type="WBParaSite" id="PSAMB.scaffold637size44961.g7567.t1">
    <property type="protein sequence ID" value="PSAMB.scaffold637size44961.g7567.t1"/>
    <property type="gene ID" value="PSAMB.scaffold637size44961.g7567"/>
</dbReference>
<reference evidence="3" key="1">
    <citation type="submission" date="2022-11" db="UniProtKB">
        <authorList>
            <consortium name="WormBaseParasite"/>
        </authorList>
    </citation>
    <scope>IDENTIFICATION</scope>
</reference>
<evidence type="ECO:0000313" key="3">
    <source>
        <dbReference type="WBParaSite" id="PSAMB.scaffold637size44961.g7567.t1"/>
    </source>
</evidence>
<feature type="signal peptide" evidence="1">
    <location>
        <begin position="1"/>
        <end position="25"/>
    </location>
</feature>
<proteinExistence type="predicted"/>
<dbReference type="InterPro" id="IPR016186">
    <property type="entry name" value="C-type_lectin-like/link_sf"/>
</dbReference>
<dbReference type="AlphaFoldDB" id="A0A914X4G7"/>
<protein>
    <submittedName>
        <fullName evidence="3">C-type lectin domain-containing protein</fullName>
    </submittedName>
</protein>
<keyword evidence="2" id="KW-1185">Reference proteome</keyword>
<dbReference type="InterPro" id="IPR016187">
    <property type="entry name" value="CTDL_fold"/>
</dbReference>
<evidence type="ECO:0000313" key="2">
    <source>
        <dbReference type="Proteomes" id="UP000887566"/>
    </source>
</evidence>
<keyword evidence="1" id="KW-0732">Signal</keyword>